<protein>
    <recommendedName>
        <fullName evidence="5">MFS transporter</fullName>
    </recommendedName>
</protein>
<evidence type="ECO:0000256" key="1">
    <source>
        <dbReference type="SAM" id="MobiDB-lite"/>
    </source>
</evidence>
<name>A0ABN6X1G1_9MICO</name>
<organism evidence="3 4">
    <name type="scientific">Microbacterium suwonense</name>
    <dbReference type="NCBI Taxonomy" id="683047"/>
    <lineage>
        <taxon>Bacteria</taxon>
        <taxon>Bacillati</taxon>
        <taxon>Actinomycetota</taxon>
        <taxon>Actinomycetes</taxon>
        <taxon>Micrococcales</taxon>
        <taxon>Microbacteriaceae</taxon>
        <taxon>Microbacterium</taxon>
    </lineage>
</organism>
<keyword evidence="2" id="KW-1133">Transmembrane helix</keyword>
<dbReference type="EMBL" id="AP027728">
    <property type="protein sequence ID" value="BDZ38509.1"/>
    <property type="molecule type" value="Genomic_DNA"/>
</dbReference>
<keyword evidence="2" id="KW-0472">Membrane</keyword>
<gene>
    <name evidence="3" type="ORF">GCM10025863_11230</name>
</gene>
<dbReference type="Proteomes" id="UP001321543">
    <property type="component" value="Chromosome"/>
</dbReference>
<feature type="compositionally biased region" description="Basic and acidic residues" evidence="1">
    <location>
        <begin position="1"/>
        <end position="10"/>
    </location>
</feature>
<reference evidence="4" key="1">
    <citation type="journal article" date="2019" name="Int. J. Syst. Evol. Microbiol.">
        <title>The Global Catalogue of Microorganisms (GCM) 10K type strain sequencing project: providing services to taxonomists for standard genome sequencing and annotation.</title>
        <authorList>
            <consortium name="The Broad Institute Genomics Platform"/>
            <consortium name="The Broad Institute Genome Sequencing Center for Infectious Disease"/>
            <person name="Wu L."/>
            <person name="Ma J."/>
        </authorList>
    </citation>
    <scope>NUCLEOTIDE SEQUENCE [LARGE SCALE GENOMIC DNA]</scope>
    <source>
        <strain evidence="4">NBRC 106310</strain>
    </source>
</reference>
<keyword evidence="4" id="KW-1185">Reference proteome</keyword>
<feature type="transmembrane region" description="Helical" evidence="2">
    <location>
        <begin position="134"/>
        <end position="154"/>
    </location>
</feature>
<keyword evidence="2" id="KW-0812">Transmembrane</keyword>
<feature type="transmembrane region" description="Helical" evidence="2">
    <location>
        <begin position="166"/>
        <end position="184"/>
    </location>
</feature>
<evidence type="ECO:0000256" key="2">
    <source>
        <dbReference type="SAM" id="Phobius"/>
    </source>
</evidence>
<dbReference type="RefSeq" id="WP_286302352.1">
    <property type="nucleotide sequence ID" value="NZ_AP027728.1"/>
</dbReference>
<sequence>MAESKKKDVRPGAASAAAERGWTPTPEAKKKATTFRWIAAVLWAVAIAGEAVGIFWLLRQRVVTTEGGLVRDPETGLLQENVATSTFPQWAFITLLVLLVVIAALSITGSVLWKKANRLDPARKSDTVRFFVQNQLGAIIAIIAFVPLIILIFLNKDMDKGQKTTAGVVGIVLAALAVFIGVDFNPSSVEKYTADQSAVIQLLGADQVTWVAGGSVYHVCDQVSDIQTGSEIHTGTTAEAVEAHKERLTLKFASELEKCGLPVPENAAEIADALRQFQAGQITTLPAPVWGEGVTPPLQVEEAVPAE</sequence>
<proteinExistence type="predicted"/>
<feature type="transmembrane region" description="Helical" evidence="2">
    <location>
        <begin position="90"/>
        <end position="113"/>
    </location>
</feature>
<feature type="region of interest" description="Disordered" evidence="1">
    <location>
        <begin position="1"/>
        <end position="25"/>
    </location>
</feature>
<evidence type="ECO:0000313" key="4">
    <source>
        <dbReference type="Proteomes" id="UP001321543"/>
    </source>
</evidence>
<evidence type="ECO:0000313" key="3">
    <source>
        <dbReference type="EMBL" id="BDZ38509.1"/>
    </source>
</evidence>
<feature type="transmembrane region" description="Helical" evidence="2">
    <location>
        <begin position="37"/>
        <end position="58"/>
    </location>
</feature>
<evidence type="ECO:0008006" key="5">
    <source>
        <dbReference type="Google" id="ProtNLM"/>
    </source>
</evidence>
<accession>A0ABN6X1G1</accession>